<reference evidence="1" key="1">
    <citation type="submission" date="2021-10" db="EMBL/GenBank/DDBJ databases">
        <title>Tropical sea cucumber genome reveals ecological adaptation and Cuvierian tubules defense mechanism.</title>
        <authorList>
            <person name="Chen T."/>
        </authorList>
    </citation>
    <scope>NUCLEOTIDE SEQUENCE</scope>
    <source>
        <strain evidence="1">Nanhai2018</strain>
        <tissue evidence="1">Muscle</tissue>
    </source>
</reference>
<name>A0A9Q0YFS9_HOLLE</name>
<protein>
    <recommendedName>
        <fullName evidence="3">DUF4218 domain-containing protein</fullName>
    </recommendedName>
</protein>
<evidence type="ECO:0000313" key="1">
    <source>
        <dbReference type="EMBL" id="KAJ8019347.1"/>
    </source>
</evidence>
<dbReference type="AlphaFoldDB" id="A0A9Q0YFS9"/>
<accession>A0A9Q0YFS9</accession>
<dbReference type="OrthoDB" id="3263820at2759"/>
<dbReference type="Proteomes" id="UP001152320">
    <property type="component" value="Unassembled WGS sequence"/>
</dbReference>
<keyword evidence="2" id="KW-1185">Reference proteome</keyword>
<proteinExistence type="predicted"/>
<gene>
    <name evidence="1" type="ORF">HOLleu_42110</name>
</gene>
<dbReference type="PANTHER" id="PTHR46579:SF1">
    <property type="entry name" value="F5_8 TYPE C DOMAIN-CONTAINING PROTEIN"/>
    <property type="match status" value="1"/>
</dbReference>
<evidence type="ECO:0000313" key="2">
    <source>
        <dbReference type="Proteomes" id="UP001152320"/>
    </source>
</evidence>
<comment type="caution">
    <text evidence="1">The sequence shown here is derived from an EMBL/GenBank/DDBJ whole genome shotgun (WGS) entry which is preliminary data.</text>
</comment>
<dbReference type="PANTHER" id="PTHR46579">
    <property type="entry name" value="F5/8 TYPE C DOMAIN-CONTAINING PROTEIN-RELATED"/>
    <property type="match status" value="1"/>
</dbReference>
<dbReference type="EMBL" id="JAIZAY010000032">
    <property type="protein sequence ID" value="KAJ8019347.1"/>
    <property type="molecule type" value="Genomic_DNA"/>
</dbReference>
<sequence>MNPAYFDHYCLLVESIYTLSMDSVSLDDIEKCGNLLKQYCFMFQVLYGEKHMSANLHLLLHLATCVTNHGPLWVYSCFKFEDHNGQLLKWFHGAKNPELQIRSKLQMIINMPRILSKFRVTSSKNVQVQDYMKHISHSYSLPNGVEISKNVHVLGSIKLVSPTLSVMNNICTELGYIPSKCFMFFRLSLYGSVIHSKEYSSSIKRNSYTVFYHVQSNRLVGQIESYVKCCACDLGKDCDYNCKAQYLARISRLPYQQASVLHDSVSDARLSHLVVVSNTLSREHFVPISQIESLGVYMDFSDVPHVSYISDTPDLVEYD</sequence>
<evidence type="ECO:0008006" key="3">
    <source>
        <dbReference type="Google" id="ProtNLM"/>
    </source>
</evidence>
<organism evidence="1 2">
    <name type="scientific">Holothuria leucospilota</name>
    <name type="common">Black long sea cucumber</name>
    <name type="synonym">Mertensiothuria leucospilota</name>
    <dbReference type="NCBI Taxonomy" id="206669"/>
    <lineage>
        <taxon>Eukaryota</taxon>
        <taxon>Metazoa</taxon>
        <taxon>Echinodermata</taxon>
        <taxon>Eleutherozoa</taxon>
        <taxon>Echinozoa</taxon>
        <taxon>Holothuroidea</taxon>
        <taxon>Aspidochirotacea</taxon>
        <taxon>Aspidochirotida</taxon>
        <taxon>Holothuriidae</taxon>
        <taxon>Holothuria</taxon>
    </lineage>
</organism>